<dbReference type="EMBL" id="MU858239">
    <property type="protein sequence ID" value="KAK4208548.1"/>
    <property type="molecule type" value="Genomic_DNA"/>
</dbReference>
<evidence type="ECO:0000313" key="3">
    <source>
        <dbReference type="EMBL" id="KAK4208548.1"/>
    </source>
</evidence>
<keyword evidence="4" id="KW-1185">Reference proteome</keyword>
<dbReference type="AlphaFoldDB" id="A0AAN6XX52"/>
<reference evidence="3" key="2">
    <citation type="submission" date="2023-05" db="EMBL/GenBank/DDBJ databases">
        <authorList>
            <consortium name="Lawrence Berkeley National Laboratory"/>
            <person name="Steindorff A."/>
            <person name="Hensen N."/>
            <person name="Bonometti L."/>
            <person name="Westerberg I."/>
            <person name="Brannstrom I.O."/>
            <person name="Guillou S."/>
            <person name="Cros-Aarteil S."/>
            <person name="Calhoun S."/>
            <person name="Haridas S."/>
            <person name="Kuo A."/>
            <person name="Mondo S."/>
            <person name="Pangilinan J."/>
            <person name="Riley R."/>
            <person name="Labutti K."/>
            <person name="Andreopoulos B."/>
            <person name="Lipzen A."/>
            <person name="Chen C."/>
            <person name="Yanf M."/>
            <person name="Daum C."/>
            <person name="Ng V."/>
            <person name="Clum A."/>
            <person name="Ohm R."/>
            <person name="Martin F."/>
            <person name="Silar P."/>
            <person name="Natvig D."/>
            <person name="Lalanne C."/>
            <person name="Gautier V."/>
            <person name="Ament-Velasquez S.L."/>
            <person name="Kruys A."/>
            <person name="Hutchinson M.I."/>
            <person name="Powell A.J."/>
            <person name="Barry K."/>
            <person name="Miller A.N."/>
            <person name="Grigoriev I.V."/>
            <person name="Debuchy R."/>
            <person name="Gladieux P."/>
            <person name="Thoren M.H."/>
            <person name="Johannesson H."/>
        </authorList>
    </citation>
    <scope>NUCLEOTIDE SEQUENCE</scope>
    <source>
        <strain evidence="3">PSN293</strain>
    </source>
</reference>
<keyword evidence="1" id="KW-0472">Membrane</keyword>
<protein>
    <recommendedName>
        <fullName evidence="2">DUF6536 domain-containing protein</fullName>
    </recommendedName>
</protein>
<evidence type="ECO:0000259" key="2">
    <source>
        <dbReference type="Pfam" id="PF20163"/>
    </source>
</evidence>
<feature type="transmembrane region" description="Helical" evidence="1">
    <location>
        <begin position="125"/>
        <end position="142"/>
    </location>
</feature>
<sequence length="685" mass="75647">MGENLNPRRSSITWPVGVQTALFVVVAILLTNAAITMWTSITMTVSDGIGTLHVGPCEEVKQTGLGLHILINFLCTSLLGASNFCMQCLSSPTRDELDEQHAQKRWLEIGVLSVRNLKSIARRRVWLWFVLGASSFPIHLLFNSAIFVNLTANEYTVALVTNDFVKGARFSVPENVASEMAPILVAMQQNLSTPRYERLESVDCIKAYKVDFLSDRRNVAVVAVQTDEEPSPFLGYMKWTYNKIQNSWVCGGNITDEGRIAPEDIDDYDCTAEDALESLPIAFGDYEMDYCLSERVRHGCHLQFSLPIMLIVICCNTAKAVAIAIMLSKKEITLLTLGDAIASFLDRPDPTTRGMCTLTMKDVKSGYWPDNPEASRWQYSKHFRWEAVGLWRWVGSNVFTCMTLGAFSFLLYCAIETTTTNPDLMSWYNLGFGVVTSSSLVRWDPKNTRMPYLHGGNTSLMRNVLLANSPQLLLSAMYLVYNQAYTCMAFADEWAAYFPHADNTTQSSGFYTAQPHKQLRLSPKLNLSLPLRYTIPLLLLSGVTHFLLSQSFFLVTISIYDANLSNSNSTLTTSPESGTLMTVGFSPIAMIILFLVLSTSVLFLGLGLGFRRLKKGMPLVGSCSAALSAACHIVDGPETYETGEEIARAPQGVLWGVTGGSEGGVGHLGFSAGFVGEPVPGRMYR</sequence>
<keyword evidence="1" id="KW-0812">Transmembrane</keyword>
<feature type="transmembrane region" description="Helical" evidence="1">
    <location>
        <begin position="537"/>
        <end position="560"/>
    </location>
</feature>
<dbReference type="PANTHER" id="PTHR35395">
    <property type="entry name" value="DUF6536 DOMAIN-CONTAINING PROTEIN"/>
    <property type="match status" value="1"/>
</dbReference>
<feature type="domain" description="DUF6536" evidence="2">
    <location>
        <begin position="14"/>
        <end position="165"/>
    </location>
</feature>
<gene>
    <name evidence="3" type="ORF">QBC37DRAFT_325535</name>
</gene>
<proteinExistence type="predicted"/>
<comment type="caution">
    <text evidence="3">The sequence shown here is derived from an EMBL/GenBank/DDBJ whole genome shotgun (WGS) entry which is preliminary data.</text>
</comment>
<evidence type="ECO:0000256" key="1">
    <source>
        <dbReference type="SAM" id="Phobius"/>
    </source>
</evidence>
<keyword evidence="1" id="KW-1133">Transmembrane helix</keyword>
<name>A0AAN6XX52_9PEZI</name>
<reference evidence="3" key="1">
    <citation type="journal article" date="2023" name="Mol. Phylogenet. Evol.">
        <title>Genome-scale phylogeny and comparative genomics of the fungal order Sordariales.</title>
        <authorList>
            <person name="Hensen N."/>
            <person name="Bonometti L."/>
            <person name="Westerberg I."/>
            <person name="Brannstrom I.O."/>
            <person name="Guillou S."/>
            <person name="Cros-Aarteil S."/>
            <person name="Calhoun S."/>
            <person name="Haridas S."/>
            <person name="Kuo A."/>
            <person name="Mondo S."/>
            <person name="Pangilinan J."/>
            <person name="Riley R."/>
            <person name="LaButti K."/>
            <person name="Andreopoulos B."/>
            <person name="Lipzen A."/>
            <person name="Chen C."/>
            <person name="Yan M."/>
            <person name="Daum C."/>
            <person name="Ng V."/>
            <person name="Clum A."/>
            <person name="Steindorff A."/>
            <person name="Ohm R.A."/>
            <person name="Martin F."/>
            <person name="Silar P."/>
            <person name="Natvig D.O."/>
            <person name="Lalanne C."/>
            <person name="Gautier V."/>
            <person name="Ament-Velasquez S.L."/>
            <person name="Kruys A."/>
            <person name="Hutchinson M.I."/>
            <person name="Powell A.J."/>
            <person name="Barry K."/>
            <person name="Miller A.N."/>
            <person name="Grigoriev I.V."/>
            <person name="Debuchy R."/>
            <person name="Gladieux P."/>
            <person name="Hiltunen Thoren M."/>
            <person name="Johannesson H."/>
        </authorList>
    </citation>
    <scope>NUCLEOTIDE SEQUENCE</scope>
    <source>
        <strain evidence="3">PSN293</strain>
    </source>
</reference>
<feature type="transmembrane region" description="Helical" evidence="1">
    <location>
        <begin position="580"/>
        <end position="608"/>
    </location>
</feature>
<dbReference type="InterPro" id="IPR046623">
    <property type="entry name" value="DUF6536"/>
</dbReference>
<dbReference type="Pfam" id="PF20163">
    <property type="entry name" value="DUF6536"/>
    <property type="match status" value="1"/>
</dbReference>
<dbReference type="PANTHER" id="PTHR35395:SF1">
    <property type="entry name" value="DUF6536 DOMAIN-CONTAINING PROTEIN"/>
    <property type="match status" value="1"/>
</dbReference>
<organism evidence="3 4">
    <name type="scientific">Rhypophila decipiens</name>
    <dbReference type="NCBI Taxonomy" id="261697"/>
    <lineage>
        <taxon>Eukaryota</taxon>
        <taxon>Fungi</taxon>
        <taxon>Dikarya</taxon>
        <taxon>Ascomycota</taxon>
        <taxon>Pezizomycotina</taxon>
        <taxon>Sordariomycetes</taxon>
        <taxon>Sordariomycetidae</taxon>
        <taxon>Sordariales</taxon>
        <taxon>Naviculisporaceae</taxon>
        <taxon>Rhypophila</taxon>
    </lineage>
</organism>
<feature type="transmembrane region" description="Helical" evidence="1">
    <location>
        <begin position="390"/>
        <end position="412"/>
    </location>
</feature>
<accession>A0AAN6XX52</accession>
<evidence type="ECO:0000313" key="4">
    <source>
        <dbReference type="Proteomes" id="UP001301769"/>
    </source>
</evidence>
<dbReference type="Proteomes" id="UP001301769">
    <property type="component" value="Unassembled WGS sequence"/>
</dbReference>
<feature type="transmembrane region" description="Helical" evidence="1">
    <location>
        <begin position="12"/>
        <end position="35"/>
    </location>
</feature>